<dbReference type="Proteomes" id="UP000051530">
    <property type="component" value="Unassembled WGS sequence"/>
</dbReference>
<comment type="caution">
    <text evidence="1">The sequence shown here is derived from an EMBL/GenBank/DDBJ whole genome shotgun (WGS) entry which is preliminary data.</text>
</comment>
<dbReference type="OrthoDB" id="10052789at2759"/>
<gene>
    <name evidence="1" type="ORF">M153_28200010513</name>
</gene>
<name>A0A0R0LYU5_9MICR</name>
<protein>
    <submittedName>
        <fullName evidence="1">Uncharacterized protein</fullName>
    </submittedName>
</protein>
<accession>A0A0R0LYU5</accession>
<evidence type="ECO:0000313" key="2">
    <source>
        <dbReference type="Proteomes" id="UP000051530"/>
    </source>
</evidence>
<dbReference type="VEuPathDB" id="MicrosporidiaDB:M153_28200010513"/>
<reference evidence="1 2" key="1">
    <citation type="submission" date="2015-07" db="EMBL/GenBank/DDBJ databases">
        <title>The genome of Pseudoloma neurophilia, a relevant intracellular parasite of the zebrafish.</title>
        <authorList>
            <person name="Ndikumana S."/>
            <person name="Pelin A."/>
            <person name="Sanders J."/>
            <person name="Corradi N."/>
        </authorList>
    </citation>
    <scope>NUCLEOTIDE SEQUENCE [LARGE SCALE GENOMIC DNA]</scope>
    <source>
        <strain evidence="1 2">MK1</strain>
    </source>
</reference>
<dbReference type="EMBL" id="LGUB01000087">
    <property type="protein sequence ID" value="KRH94362.1"/>
    <property type="molecule type" value="Genomic_DNA"/>
</dbReference>
<proteinExistence type="predicted"/>
<dbReference type="AlphaFoldDB" id="A0A0R0LYU5"/>
<organism evidence="1 2">
    <name type="scientific">Pseudoloma neurophilia</name>
    <dbReference type="NCBI Taxonomy" id="146866"/>
    <lineage>
        <taxon>Eukaryota</taxon>
        <taxon>Fungi</taxon>
        <taxon>Fungi incertae sedis</taxon>
        <taxon>Microsporidia</taxon>
        <taxon>Pseudoloma</taxon>
    </lineage>
</organism>
<keyword evidence="2" id="KW-1185">Reference proteome</keyword>
<evidence type="ECO:0000313" key="1">
    <source>
        <dbReference type="EMBL" id="KRH94362.1"/>
    </source>
</evidence>
<sequence>MLRLFFAVQNFLNLLYVEKYTNSTNEHIILHLRAFGLLETQINCPSCGKSLVEKQVKRNIVGTMLRCLNKLCEEYQSYFSIPIGSSFENSKLRLQTIFEIIYRYSKNELV</sequence>